<feature type="non-terminal residue" evidence="2">
    <location>
        <position position="1"/>
    </location>
</feature>
<reference evidence="2 3" key="1">
    <citation type="journal article" date="2023" name="Commun. Biol.">
        <title>Genome analysis of Parmales, the sister group of diatoms, reveals the evolutionary specialization of diatoms from phago-mixotrophs to photoautotrophs.</title>
        <authorList>
            <person name="Ban H."/>
            <person name="Sato S."/>
            <person name="Yoshikawa S."/>
            <person name="Yamada K."/>
            <person name="Nakamura Y."/>
            <person name="Ichinomiya M."/>
            <person name="Sato N."/>
            <person name="Blanc-Mathieu R."/>
            <person name="Endo H."/>
            <person name="Kuwata A."/>
            <person name="Ogata H."/>
        </authorList>
    </citation>
    <scope>NUCLEOTIDE SEQUENCE [LARGE SCALE GENOMIC DNA]</scope>
</reference>
<dbReference type="PANTHER" id="PTHR11200">
    <property type="entry name" value="INOSITOL 5-PHOSPHATASE"/>
    <property type="match status" value="1"/>
</dbReference>
<dbReference type="PANTHER" id="PTHR11200:SF300">
    <property type="entry name" value="TYPE II INOSITOL 1,4,5-TRISPHOSPHATE 5-PHOSPHATASE"/>
    <property type="match status" value="1"/>
</dbReference>
<dbReference type="Proteomes" id="UP001165060">
    <property type="component" value="Unassembled WGS sequence"/>
</dbReference>
<evidence type="ECO:0000313" key="2">
    <source>
        <dbReference type="EMBL" id="GMI57968.1"/>
    </source>
</evidence>
<feature type="domain" description="Inositol polyphosphate-related phosphatase" evidence="1">
    <location>
        <begin position="2"/>
        <end position="90"/>
    </location>
</feature>
<organism evidence="2 3">
    <name type="scientific">Tetraparma gracilis</name>
    <dbReference type="NCBI Taxonomy" id="2962635"/>
    <lineage>
        <taxon>Eukaryota</taxon>
        <taxon>Sar</taxon>
        <taxon>Stramenopiles</taxon>
        <taxon>Ochrophyta</taxon>
        <taxon>Bolidophyceae</taxon>
        <taxon>Parmales</taxon>
        <taxon>Triparmaceae</taxon>
        <taxon>Tetraparma</taxon>
    </lineage>
</organism>
<proteinExistence type="predicted"/>
<gene>
    <name evidence="2" type="ORF">TeGR_g86</name>
</gene>
<dbReference type="InterPro" id="IPR000300">
    <property type="entry name" value="IPPc"/>
</dbReference>
<accession>A0ABQ6NCS6</accession>
<sequence>PWSDLLRWDQLRSAMKRGRAFVGLAEAPISFPPTYKLDKHKAGLAYDTSAKRRTPSWTDRILYKEGSGTTVLKYDADFEPTFSDHKPVVGVFEL</sequence>
<dbReference type="SUPFAM" id="SSF56219">
    <property type="entry name" value="DNase I-like"/>
    <property type="match status" value="1"/>
</dbReference>
<dbReference type="InterPro" id="IPR046985">
    <property type="entry name" value="IP5"/>
</dbReference>
<dbReference type="InterPro" id="IPR036691">
    <property type="entry name" value="Endo/exonu/phosph_ase_sf"/>
</dbReference>
<dbReference type="Gene3D" id="3.60.10.10">
    <property type="entry name" value="Endonuclease/exonuclease/phosphatase"/>
    <property type="match status" value="1"/>
</dbReference>
<dbReference type="EMBL" id="BRYB01006847">
    <property type="protein sequence ID" value="GMI57968.1"/>
    <property type="molecule type" value="Genomic_DNA"/>
</dbReference>
<protein>
    <recommendedName>
        <fullName evidence="1">Inositol polyphosphate-related phosphatase domain-containing protein</fullName>
    </recommendedName>
</protein>
<evidence type="ECO:0000313" key="3">
    <source>
        <dbReference type="Proteomes" id="UP001165060"/>
    </source>
</evidence>
<comment type="caution">
    <text evidence="2">The sequence shown here is derived from an EMBL/GenBank/DDBJ whole genome shotgun (WGS) entry which is preliminary data.</text>
</comment>
<keyword evidence="3" id="KW-1185">Reference proteome</keyword>
<dbReference type="Pfam" id="PF22669">
    <property type="entry name" value="Exo_endo_phos2"/>
    <property type="match status" value="1"/>
</dbReference>
<name>A0ABQ6NCS6_9STRA</name>
<evidence type="ECO:0000259" key="1">
    <source>
        <dbReference type="Pfam" id="PF22669"/>
    </source>
</evidence>